<proteinExistence type="predicted"/>
<comment type="caution">
    <text evidence="1">The sequence shown here is derived from an EMBL/GenBank/DDBJ whole genome shotgun (WGS) entry which is preliminary data.</text>
</comment>
<dbReference type="EMBL" id="JANIID010000055">
    <property type="protein sequence ID" value="MCQ8774798.1"/>
    <property type="molecule type" value="Genomic_DNA"/>
</dbReference>
<protein>
    <submittedName>
        <fullName evidence="1">Immunity 63 family protein</fullName>
    </submittedName>
</protein>
<name>A0A9X2LP64_9ACTN</name>
<evidence type="ECO:0000313" key="2">
    <source>
        <dbReference type="Proteomes" id="UP001142374"/>
    </source>
</evidence>
<reference evidence="1" key="1">
    <citation type="submission" date="2022-06" db="EMBL/GenBank/DDBJ databases">
        <title>WGS of actinobacteria.</title>
        <authorList>
            <person name="Thawai C."/>
        </authorList>
    </citation>
    <scope>NUCLEOTIDE SEQUENCE</scope>
    <source>
        <strain evidence="1">AA8</strain>
    </source>
</reference>
<accession>A0A9X2LP64</accession>
<dbReference type="Proteomes" id="UP001142374">
    <property type="component" value="Unassembled WGS sequence"/>
</dbReference>
<sequence>MTIMVRGVVAAVEDTAAKLDGWKARGMLEELLHWVALDTAQDAASDWELHMRQHFPHQRLSIDRLAKQLEVLDRLNPQWAAEFRAGIAENQPDVRLEDADAYPLNPLAEQTAWVEQGRG</sequence>
<keyword evidence="2" id="KW-1185">Reference proteome</keyword>
<gene>
    <name evidence="1" type="ORF">NQU55_34315</name>
</gene>
<evidence type="ECO:0000313" key="1">
    <source>
        <dbReference type="EMBL" id="MCQ8774798.1"/>
    </source>
</evidence>
<dbReference type="AlphaFoldDB" id="A0A9X2LP64"/>
<dbReference type="RefSeq" id="WP_256791743.1">
    <property type="nucleotide sequence ID" value="NZ_JANIID010000055.1"/>
</dbReference>
<organism evidence="1 2">
    <name type="scientific">Streptomyces telluris</name>
    <dbReference type="NCBI Taxonomy" id="2720021"/>
    <lineage>
        <taxon>Bacteria</taxon>
        <taxon>Bacillati</taxon>
        <taxon>Actinomycetota</taxon>
        <taxon>Actinomycetes</taxon>
        <taxon>Kitasatosporales</taxon>
        <taxon>Streptomycetaceae</taxon>
        <taxon>Streptomyces</taxon>
    </lineage>
</organism>